<comment type="catalytic activity">
    <reaction evidence="7">
        <text>Couples ATP hydrolysis with the unwinding of duplex DNA by translocating in the 3'-5' direction.</text>
        <dbReference type="EC" id="5.6.2.4"/>
    </reaction>
</comment>
<reference evidence="13" key="1">
    <citation type="submission" date="2015-11" db="EMBL/GenBank/DDBJ databases">
        <authorList>
            <person name="Kim K.M."/>
        </authorList>
    </citation>
    <scope>NUCLEOTIDE SEQUENCE [LARGE SCALE GENOMIC DNA]</scope>
    <source>
        <strain evidence="13">KCTC 12086</strain>
    </source>
</reference>
<feature type="binding site" evidence="10">
    <location>
        <begin position="204"/>
        <end position="211"/>
    </location>
    <ligand>
        <name>ATP</name>
        <dbReference type="ChEBI" id="CHEBI:30616"/>
    </ligand>
</feature>
<dbReference type="PROSITE" id="PS51198">
    <property type="entry name" value="UVRD_HELICASE_ATP_BIND"/>
    <property type="match status" value="1"/>
</dbReference>
<dbReference type="KEGG" id="pphe:PP2015_1349"/>
<proteinExistence type="inferred from homology"/>
<dbReference type="PATRIC" id="fig|161398.10.peg.1374"/>
<dbReference type="Gene3D" id="3.40.50.300">
    <property type="entry name" value="P-loop containing nucleotide triphosphate hydrolases"/>
    <property type="match status" value="2"/>
</dbReference>
<evidence type="ECO:0000256" key="3">
    <source>
        <dbReference type="ARBA" id="ARBA00022801"/>
    </source>
</evidence>
<dbReference type="STRING" id="161398.PP2015_1349"/>
<dbReference type="GO" id="GO:0003677">
    <property type="term" value="F:DNA binding"/>
    <property type="evidence" value="ECO:0007669"/>
    <property type="project" value="InterPro"/>
</dbReference>
<dbReference type="GO" id="GO:0000725">
    <property type="term" value="P:recombinational repair"/>
    <property type="evidence" value="ECO:0007669"/>
    <property type="project" value="TreeGrafter"/>
</dbReference>
<keyword evidence="3 10" id="KW-0378">Hydrolase</keyword>
<dbReference type="InterPro" id="IPR013986">
    <property type="entry name" value="DExx_box_DNA_helicase_dom_sf"/>
</dbReference>
<keyword evidence="13" id="KW-1185">Reference proteome</keyword>
<gene>
    <name evidence="12" type="ORF">PP2015_1349</name>
</gene>
<evidence type="ECO:0000256" key="9">
    <source>
        <dbReference type="ARBA" id="ARBA00048988"/>
    </source>
</evidence>
<dbReference type="GO" id="GO:0005524">
    <property type="term" value="F:ATP binding"/>
    <property type="evidence" value="ECO:0007669"/>
    <property type="project" value="UniProtKB-UniRule"/>
</dbReference>
<keyword evidence="4 10" id="KW-0347">Helicase</keyword>
<keyword evidence="2 10" id="KW-0547">Nucleotide-binding</keyword>
<evidence type="ECO:0000256" key="2">
    <source>
        <dbReference type="ARBA" id="ARBA00022741"/>
    </source>
</evidence>
<dbReference type="InterPro" id="IPR000212">
    <property type="entry name" value="DNA_helicase_UvrD/REP"/>
</dbReference>
<evidence type="ECO:0000313" key="12">
    <source>
        <dbReference type="EMBL" id="ALO41859.1"/>
    </source>
</evidence>
<dbReference type="PANTHER" id="PTHR11070:SF63">
    <property type="entry name" value="DNA HELICASE IV"/>
    <property type="match status" value="1"/>
</dbReference>
<comment type="catalytic activity">
    <reaction evidence="9">
        <text>ATP + H2O = ADP + phosphate + H(+)</text>
        <dbReference type="Rhea" id="RHEA:13065"/>
        <dbReference type="ChEBI" id="CHEBI:15377"/>
        <dbReference type="ChEBI" id="CHEBI:15378"/>
        <dbReference type="ChEBI" id="CHEBI:30616"/>
        <dbReference type="ChEBI" id="CHEBI:43474"/>
        <dbReference type="ChEBI" id="CHEBI:456216"/>
        <dbReference type="EC" id="5.6.2.4"/>
    </reaction>
</comment>
<evidence type="ECO:0000259" key="11">
    <source>
        <dbReference type="PROSITE" id="PS51198"/>
    </source>
</evidence>
<evidence type="ECO:0000256" key="4">
    <source>
        <dbReference type="ARBA" id="ARBA00022806"/>
    </source>
</evidence>
<feature type="domain" description="UvrD-like helicase ATP-binding" evidence="11">
    <location>
        <begin position="183"/>
        <end position="482"/>
    </location>
</feature>
<comment type="similarity">
    <text evidence="1">Belongs to the helicase family. UvrD subfamily.</text>
</comment>
<dbReference type="GO" id="GO:0043138">
    <property type="term" value="F:3'-5' DNA helicase activity"/>
    <property type="evidence" value="ECO:0007669"/>
    <property type="project" value="UniProtKB-EC"/>
</dbReference>
<dbReference type="Gene3D" id="1.10.10.160">
    <property type="match status" value="1"/>
</dbReference>
<organism evidence="12 13">
    <name type="scientific">Pseudoalteromonas phenolica</name>
    <dbReference type="NCBI Taxonomy" id="161398"/>
    <lineage>
        <taxon>Bacteria</taxon>
        <taxon>Pseudomonadati</taxon>
        <taxon>Pseudomonadota</taxon>
        <taxon>Gammaproteobacteria</taxon>
        <taxon>Alteromonadales</taxon>
        <taxon>Pseudoalteromonadaceae</taxon>
        <taxon>Pseudoalteromonas</taxon>
    </lineage>
</organism>
<protein>
    <recommendedName>
        <fullName evidence="8">DNA 3'-5' helicase</fullName>
        <ecNumber evidence="8">5.6.2.4</ecNumber>
    </recommendedName>
</protein>
<dbReference type="RefSeq" id="WP_058029560.1">
    <property type="nucleotide sequence ID" value="NZ_CP013187.1"/>
</dbReference>
<dbReference type="SUPFAM" id="SSF52540">
    <property type="entry name" value="P-loop containing nucleoside triphosphate hydrolases"/>
    <property type="match status" value="1"/>
</dbReference>
<dbReference type="InterPro" id="IPR027417">
    <property type="entry name" value="P-loop_NTPase"/>
</dbReference>
<dbReference type="GO" id="GO:0016887">
    <property type="term" value="F:ATP hydrolysis activity"/>
    <property type="evidence" value="ECO:0007669"/>
    <property type="project" value="RHEA"/>
</dbReference>
<evidence type="ECO:0000313" key="13">
    <source>
        <dbReference type="Proteomes" id="UP000061457"/>
    </source>
</evidence>
<dbReference type="EMBL" id="CP013187">
    <property type="protein sequence ID" value="ALO41859.1"/>
    <property type="molecule type" value="Genomic_DNA"/>
</dbReference>
<dbReference type="EC" id="5.6.2.4" evidence="8"/>
<dbReference type="PANTHER" id="PTHR11070">
    <property type="entry name" value="UVRD / RECB / PCRA DNA HELICASE FAMILY MEMBER"/>
    <property type="match status" value="1"/>
</dbReference>
<dbReference type="Pfam" id="PF13361">
    <property type="entry name" value="UvrD_C"/>
    <property type="match status" value="1"/>
</dbReference>
<evidence type="ECO:0000256" key="5">
    <source>
        <dbReference type="ARBA" id="ARBA00022840"/>
    </source>
</evidence>
<evidence type="ECO:0000256" key="8">
    <source>
        <dbReference type="ARBA" id="ARBA00034808"/>
    </source>
</evidence>
<dbReference type="OrthoDB" id="5298826at2"/>
<dbReference type="Pfam" id="PF00580">
    <property type="entry name" value="UvrD-helicase"/>
    <property type="match status" value="1"/>
</dbReference>
<accession>A0A0S2K1E0</accession>
<evidence type="ECO:0000256" key="10">
    <source>
        <dbReference type="PROSITE-ProRule" id="PRU00560"/>
    </source>
</evidence>
<dbReference type="InterPro" id="IPR014016">
    <property type="entry name" value="UvrD-like_ATP-bd"/>
</dbReference>
<dbReference type="CDD" id="cd17932">
    <property type="entry name" value="DEXQc_UvrD"/>
    <property type="match status" value="1"/>
</dbReference>
<dbReference type="AlphaFoldDB" id="A0A0S2K1E0"/>
<dbReference type="InterPro" id="IPR014017">
    <property type="entry name" value="DNA_helicase_UvrD-like_C"/>
</dbReference>
<keyword evidence="6" id="KW-0413">Isomerase</keyword>
<name>A0A0S2K1E0_9GAMM</name>
<evidence type="ECO:0000256" key="6">
    <source>
        <dbReference type="ARBA" id="ARBA00023235"/>
    </source>
</evidence>
<keyword evidence="5 10" id="KW-0067">ATP-binding</keyword>
<sequence length="656" mass="74612">MIFQNTAVSLRHKLKAIELNESQLILQLHNDTLAYSWQALQCSPQLHKTPFSHLIEIQLNADDTSYKHRFAAHSDCQGQLDNYWCNANKADLVNTISKIEALLKQSFLSHRKWLAIKDKVKALAVNWLARDLKCQLTDDIQKALASLKELVSWTETDIAEFKNSFINYKMREYKSFFDRLEQHPLTEAQQRACIIQDDRQLLLAGAGTGKTSVITAKFKYLLHTKQAKAADLLVLAYGSDASEELQARLEEKDQVMTFHSLGKQIIADVEGSVPKVSELSTNLQAKTAFIIDTLQALYSDDSFKQLLIAFLRNNFAYKFEGELSTFLNSPLKNKFVQTIFMLISLYKQAHAIDKISELETRFSDDLTLLRHFLVEYNLYLSNENSIDFDDMIIRARQYTLSGQYTPQWKFILVDEFQDISPMRAELVKDLLANKSGSQLFAVGDDWQSIYRFNGGDIRYTTEFAKHFGHATTTQLDKTFRYSQALLDLSAEFVCANPQQITKSIQAFSSNSLPAVKEVFHTDPMQGVSEAFGYIANQAPTNASVLILARSHAALLDKSTLQAIESHYQQLSITQMTFHAAKGKEADYAVLIGLDKKSLPSRVKSAPLVEALLPQVERFKDAEERRLFYVALTRAKKQLVLLIPEQSPSEFVMELNY</sequence>
<dbReference type="GO" id="GO:0005829">
    <property type="term" value="C:cytosol"/>
    <property type="evidence" value="ECO:0007669"/>
    <property type="project" value="TreeGrafter"/>
</dbReference>
<dbReference type="Proteomes" id="UP000061457">
    <property type="component" value="Chromosome I"/>
</dbReference>
<evidence type="ECO:0000256" key="1">
    <source>
        <dbReference type="ARBA" id="ARBA00009922"/>
    </source>
</evidence>
<evidence type="ECO:0000256" key="7">
    <source>
        <dbReference type="ARBA" id="ARBA00034617"/>
    </source>
</evidence>